<feature type="transmembrane region" description="Helical" evidence="2">
    <location>
        <begin position="25"/>
        <end position="43"/>
    </location>
</feature>
<dbReference type="STRING" id="485913.Krac_6330"/>
<evidence type="ECO:0000256" key="2">
    <source>
        <dbReference type="SAM" id="Phobius"/>
    </source>
</evidence>
<evidence type="ECO:0000313" key="3">
    <source>
        <dbReference type="EMBL" id="EFH85162.1"/>
    </source>
</evidence>
<keyword evidence="2" id="KW-1133">Transmembrane helix</keyword>
<sequence length="77" mass="8884">MPQFQSDIPYPLCQELGKLLAPRRVRVPAICVLLFIFIGQHRLKRATMQIQVKGVRSRKRRGGKGTHKEFGTVLKKR</sequence>
<accession>D6TYT7</accession>
<comment type="caution">
    <text evidence="3">The sequence shown here is derived from an EMBL/GenBank/DDBJ whole genome shotgun (WGS) entry which is preliminary data.</text>
</comment>
<name>D6TYT7_KTERA</name>
<gene>
    <name evidence="3" type="ORF">Krac_6330</name>
</gene>
<proteinExistence type="predicted"/>
<feature type="region of interest" description="Disordered" evidence="1">
    <location>
        <begin position="54"/>
        <end position="77"/>
    </location>
</feature>
<dbReference type="InParanoid" id="D6TYT7"/>
<dbReference type="Proteomes" id="UP000004508">
    <property type="component" value="Unassembled WGS sequence"/>
</dbReference>
<protein>
    <submittedName>
        <fullName evidence="3">Uncharacterized protein</fullName>
    </submittedName>
</protein>
<dbReference type="RefSeq" id="WP_007917232.1">
    <property type="nucleotide sequence ID" value="NZ_ADVG01000003.1"/>
</dbReference>
<dbReference type="EMBL" id="ADVG01000003">
    <property type="protein sequence ID" value="EFH85162.1"/>
    <property type="molecule type" value="Genomic_DNA"/>
</dbReference>
<organism evidence="3 4">
    <name type="scientific">Ktedonobacter racemifer DSM 44963</name>
    <dbReference type="NCBI Taxonomy" id="485913"/>
    <lineage>
        <taxon>Bacteria</taxon>
        <taxon>Bacillati</taxon>
        <taxon>Chloroflexota</taxon>
        <taxon>Ktedonobacteria</taxon>
        <taxon>Ktedonobacterales</taxon>
        <taxon>Ktedonobacteraceae</taxon>
        <taxon>Ktedonobacter</taxon>
    </lineage>
</organism>
<evidence type="ECO:0000256" key="1">
    <source>
        <dbReference type="SAM" id="MobiDB-lite"/>
    </source>
</evidence>
<evidence type="ECO:0000313" key="4">
    <source>
        <dbReference type="Proteomes" id="UP000004508"/>
    </source>
</evidence>
<keyword evidence="4" id="KW-1185">Reference proteome</keyword>
<dbReference type="AlphaFoldDB" id="D6TYT7"/>
<feature type="compositionally biased region" description="Basic residues" evidence="1">
    <location>
        <begin position="55"/>
        <end position="65"/>
    </location>
</feature>
<keyword evidence="2" id="KW-0812">Transmembrane</keyword>
<reference evidence="3 4" key="1">
    <citation type="journal article" date="2011" name="Stand. Genomic Sci.">
        <title>Non-contiguous finished genome sequence and contextual data of the filamentous soil bacterium Ktedonobacter racemifer type strain (SOSP1-21).</title>
        <authorList>
            <person name="Chang Y.J."/>
            <person name="Land M."/>
            <person name="Hauser L."/>
            <person name="Chertkov O."/>
            <person name="Del Rio T.G."/>
            <person name="Nolan M."/>
            <person name="Copeland A."/>
            <person name="Tice H."/>
            <person name="Cheng J.F."/>
            <person name="Lucas S."/>
            <person name="Han C."/>
            <person name="Goodwin L."/>
            <person name="Pitluck S."/>
            <person name="Ivanova N."/>
            <person name="Ovchinikova G."/>
            <person name="Pati A."/>
            <person name="Chen A."/>
            <person name="Palaniappan K."/>
            <person name="Mavromatis K."/>
            <person name="Liolios K."/>
            <person name="Brettin T."/>
            <person name="Fiebig A."/>
            <person name="Rohde M."/>
            <person name="Abt B."/>
            <person name="Goker M."/>
            <person name="Detter J.C."/>
            <person name="Woyke T."/>
            <person name="Bristow J."/>
            <person name="Eisen J.A."/>
            <person name="Markowitz V."/>
            <person name="Hugenholtz P."/>
            <person name="Kyrpides N.C."/>
            <person name="Klenk H.P."/>
            <person name="Lapidus A."/>
        </authorList>
    </citation>
    <scope>NUCLEOTIDE SEQUENCE [LARGE SCALE GENOMIC DNA]</scope>
    <source>
        <strain evidence="4">DSM 44963</strain>
    </source>
</reference>
<keyword evidence="2" id="KW-0472">Membrane</keyword>